<comment type="caution">
    <text evidence="2">The sequence shown here is derived from an EMBL/GenBank/DDBJ whole genome shotgun (WGS) entry which is preliminary data.</text>
</comment>
<accession>E1NUB2</accession>
<evidence type="ECO:0000259" key="1">
    <source>
        <dbReference type="Pfam" id="PF08530"/>
    </source>
</evidence>
<reference evidence="2 3" key="1">
    <citation type="submission" date="2010-09" db="EMBL/GenBank/DDBJ databases">
        <authorList>
            <person name="Durkin A.S."/>
            <person name="Madupu R."/>
            <person name="Torralba M."/>
            <person name="Gillis M."/>
            <person name="Methe B."/>
            <person name="Sutton G."/>
            <person name="Nelson K.E."/>
        </authorList>
    </citation>
    <scope>NUCLEOTIDE SEQUENCE [LARGE SCALE GENOMIC DNA]</scope>
    <source>
        <strain evidence="2 3">LactinV 01V1-a</strain>
    </source>
</reference>
<protein>
    <recommendedName>
        <fullName evidence="1">Xaa-Pro dipeptidyl-peptidase C-terminal domain-containing protein</fullName>
    </recommendedName>
</protein>
<name>E1NUB2_9LACO</name>
<dbReference type="SUPFAM" id="SSF49785">
    <property type="entry name" value="Galactose-binding domain-like"/>
    <property type="match status" value="1"/>
</dbReference>
<feature type="domain" description="Xaa-Pro dipeptidyl-peptidase C-terminal" evidence="1">
    <location>
        <begin position="2"/>
        <end position="49"/>
    </location>
</feature>
<organism evidence="2 3">
    <name type="scientific">Lactobacillus iners LactinV 01V1-a</name>
    <dbReference type="NCBI Taxonomy" id="879297"/>
    <lineage>
        <taxon>Bacteria</taxon>
        <taxon>Bacillati</taxon>
        <taxon>Bacillota</taxon>
        <taxon>Bacilli</taxon>
        <taxon>Lactobacillales</taxon>
        <taxon>Lactobacillaceae</taxon>
        <taxon>Lactobacillus</taxon>
    </lineage>
</organism>
<gene>
    <name evidence="2" type="ORF">HMPREF9211_0458</name>
</gene>
<dbReference type="EMBL" id="AEHQ01000074">
    <property type="protein sequence ID" value="EFO70296.1"/>
    <property type="molecule type" value="Genomic_DNA"/>
</dbReference>
<dbReference type="InterPro" id="IPR008979">
    <property type="entry name" value="Galactose-bd-like_sf"/>
</dbReference>
<evidence type="ECO:0000313" key="2">
    <source>
        <dbReference type="EMBL" id="EFO70296.1"/>
    </source>
</evidence>
<dbReference type="Proteomes" id="UP000003648">
    <property type="component" value="Unassembled WGS sequence"/>
</dbReference>
<dbReference type="InterPro" id="IPR013736">
    <property type="entry name" value="Xaa-Pro_dipept_C"/>
</dbReference>
<proteinExistence type="predicted"/>
<dbReference type="Gene3D" id="2.60.120.260">
    <property type="entry name" value="Galactose-binding domain-like"/>
    <property type="match status" value="1"/>
</dbReference>
<evidence type="ECO:0000313" key="3">
    <source>
        <dbReference type="Proteomes" id="UP000003648"/>
    </source>
</evidence>
<sequence length="56" mass="6630">MYDFEFQLQPTYYRIPAGSQLALIIYSTDQAMTKRPLESEEYKIDLTKCSISFQQK</sequence>
<dbReference type="Pfam" id="PF08530">
    <property type="entry name" value="PepX_C"/>
    <property type="match status" value="1"/>
</dbReference>
<dbReference type="AlphaFoldDB" id="E1NUB2"/>
<dbReference type="GO" id="GO:0008239">
    <property type="term" value="F:dipeptidyl-peptidase activity"/>
    <property type="evidence" value="ECO:0007669"/>
    <property type="project" value="InterPro"/>
</dbReference>